<accession>A0A4V3SIW1</accession>
<keyword evidence="3" id="KW-1185">Reference proteome</keyword>
<protein>
    <recommendedName>
        <fullName evidence="4">F-box domain-containing protein</fullName>
    </recommendedName>
</protein>
<organism evidence="2 3">
    <name type="scientific">Ascodesmis nigricans</name>
    <dbReference type="NCBI Taxonomy" id="341454"/>
    <lineage>
        <taxon>Eukaryota</taxon>
        <taxon>Fungi</taxon>
        <taxon>Dikarya</taxon>
        <taxon>Ascomycota</taxon>
        <taxon>Pezizomycotina</taxon>
        <taxon>Pezizomycetes</taxon>
        <taxon>Pezizales</taxon>
        <taxon>Ascodesmidaceae</taxon>
        <taxon>Ascodesmis</taxon>
    </lineage>
</organism>
<evidence type="ECO:0008006" key="4">
    <source>
        <dbReference type="Google" id="ProtNLM"/>
    </source>
</evidence>
<name>A0A4V3SIW1_9PEZI</name>
<evidence type="ECO:0000313" key="3">
    <source>
        <dbReference type="Proteomes" id="UP000298138"/>
    </source>
</evidence>
<dbReference type="EMBL" id="ML220118">
    <property type="protein sequence ID" value="TGZ81725.1"/>
    <property type="molecule type" value="Genomic_DNA"/>
</dbReference>
<proteinExistence type="predicted"/>
<feature type="region of interest" description="Disordered" evidence="1">
    <location>
        <begin position="29"/>
        <end position="56"/>
    </location>
</feature>
<sequence length="735" mass="80985">METGRLPKLAPPPKKTMRFRRSISSFRFMDHALPATSPSPASPSSSTTTTATAARSPLTTLTASAIASSSNILTLPATGSRPRAKSAQSYYRDLNQPPKREVRTTTTTTTTTNSHSCNSSPQRGRNNNSSSSSSSSGPSTQVLFTGAIPQPMSYEMPPPPSSGRRSVSSSRVLSCYPSTSSLGAKFRQGLSAEINKKPLPPLPPSMRGTSPQRPSRAGTRSTTPIQQMQTVVPAITVEETGPRPETPVSINQNLPVELPVPDQLIDSPSINGPAELETPEPEYHVHATSRPDCALCEQQDQFWGFGLGIGLDLPLTPPATPPSPPAEVEREQPKLRFSMLKKMPQESRDITSWLALSPPISAGSSGFEDSFYDDDVEPDSAMSEFDYRASTVRFEQAQQLSFTSGRAALSAPRPRTARTLLNLPTPILANVFKSLDNHTDVYSLAATHSHFYDLLTMYKFDILVATTPPALATILANSSSTVPFLPPGQSIYDSLQYYTAALRHHLQTCTTTKSLIREHCQNFLSKRLLHPPTPADDADFTIALYNLWAFSLDFPTCRRNSAWEADVAAQAQWLRRQKLTLQQLKDVLEVYECIGALLCPLTDDLRAAVQADVIEVQPVRADMESALELWVLQLQTLELGRIISVLEMAGDAYSTEERWTEVKKRGLAQVRVGDNRRMWLKCAVGEVAKELQMLERRGKVARKMVWGLTNSIMGPVDRPRVFEREPSRLMEHKVV</sequence>
<gene>
    <name evidence="2" type="ORF">EX30DRAFT_340590</name>
</gene>
<feature type="region of interest" description="Disordered" evidence="1">
    <location>
        <begin position="194"/>
        <end position="223"/>
    </location>
</feature>
<feature type="compositionally biased region" description="Polar residues" evidence="1">
    <location>
        <begin position="207"/>
        <end position="223"/>
    </location>
</feature>
<feature type="compositionally biased region" description="Low complexity" evidence="1">
    <location>
        <begin position="104"/>
        <end position="139"/>
    </location>
</feature>
<dbReference type="InParanoid" id="A0A4V3SIW1"/>
<dbReference type="AlphaFoldDB" id="A0A4V3SIW1"/>
<reference evidence="2 3" key="1">
    <citation type="submission" date="2019-04" db="EMBL/GenBank/DDBJ databases">
        <title>Comparative genomics and transcriptomics to analyze fruiting body development in filamentous ascomycetes.</title>
        <authorList>
            <consortium name="DOE Joint Genome Institute"/>
            <person name="Lutkenhaus R."/>
            <person name="Traeger S."/>
            <person name="Breuer J."/>
            <person name="Kuo A."/>
            <person name="Lipzen A."/>
            <person name="Pangilinan J."/>
            <person name="Dilworth D."/>
            <person name="Sandor L."/>
            <person name="Poggeler S."/>
            <person name="Barry K."/>
            <person name="Grigoriev I.V."/>
            <person name="Nowrousian M."/>
        </authorList>
    </citation>
    <scope>NUCLEOTIDE SEQUENCE [LARGE SCALE GENOMIC DNA]</scope>
    <source>
        <strain evidence="2 3">CBS 389.68</strain>
    </source>
</reference>
<evidence type="ECO:0000313" key="2">
    <source>
        <dbReference type="EMBL" id="TGZ81725.1"/>
    </source>
</evidence>
<dbReference type="OrthoDB" id="5376710at2759"/>
<dbReference type="STRING" id="341454.A0A4V3SIW1"/>
<feature type="region of interest" description="Disordered" evidence="1">
    <location>
        <begin position="75"/>
        <end position="170"/>
    </location>
</feature>
<evidence type="ECO:0000256" key="1">
    <source>
        <dbReference type="SAM" id="MobiDB-lite"/>
    </source>
</evidence>
<dbReference type="Proteomes" id="UP000298138">
    <property type="component" value="Unassembled WGS sequence"/>
</dbReference>